<dbReference type="Pfam" id="PF03099">
    <property type="entry name" value="BPL_LplA_LipB"/>
    <property type="match status" value="1"/>
</dbReference>
<dbReference type="AlphaFoldDB" id="A0A939B7N4"/>
<keyword evidence="4" id="KW-1185">Reference proteome</keyword>
<dbReference type="GO" id="GO:0004077">
    <property type="term" value="F:biotin--[biotin carboxyl-carrier protein] ligase activity"/>
    <property type="evidence" value="ECO:0007669"/>
    <property type="project" value="UniProtKB-EC"/>
</dbReference>
<dbReference type="Gene3D" id="3.30.930.10">
    <property type="entry name" value="Bira Bifunctional Protein, Domain 2"/>
    <property type="match status" value="1"/>
</dbReference>
<gene>
    <name evidence="3" type="ORF">H6A34_08125</name>
</gene>
<proteinExistence type="predicted"/>
<dbReference type="EC" id="6.3.4.15" evidence="3"/>
<reference evidence="3" key="2">
    <citation type="journal article" date="2021" name="Sci. Rep.">
        <title>The distribution of antibiotic resistance genes in chicken gut microbiota commensals.</title>
        <authorList>
            <person name="Juricova H."/>
            <person name="Matiasovicova J."/>
            <person name="Kubasova T."/>
            <person name="Cejkova D."/>
            <person name="Rychlik I."/>
        </authorList>
    </citation>
    <scope>NUCLEOTIDE SEQUENCE</scope>
    <source>
        <strain evidence="3">An824</strain>
    </source>
</reference>
<dbReference type="InterPro" id="IPR004408">
    <property type="entry name" value="Biotin_CoA_COase_ligase"/>
</dbReference>
<dbReference type="Proteomes" id="UP000706891">
    <property type="component" value="Unassembled WGS sequence"/>
</dbReference>
<feature type="domain" description="BPL/LPL catalytic" evidence="2">
    <location>
        <begin position="1"/>
        <end position="182"/>
    </location>
</feature>
<name>A0A939B7N4_9BACT</name>
<organism evidence="3 4">
    <name type="scientific">Marseilla massiliensis</name>
    <dbReference type="NCBI Taxonomy" id="1841864"/>
    <lineage>
        <taxon>Bacteria</taxon>
        <taxon>Pseudomonadati</taxon>
        <taxon>Bacteroidota</taxon>
        <taxon>Bacteroidia</taxon>
        <taxon>Bacteroidales</taxon>
        <taxon>Prevotellaceae</taxon>
        <taxon>Marseilla</taxon>
    </lineage>
</organism>
<dbReference type="CDD" id="cd16442">
    <property type="entry name" value="BPL"/>
    <property type="match status" value="1"/>
</dbReference>
<evidence type="ECO:0000313" key="4">
    <source>
        <dbReference type="Proteomes" id="UP000706891"/>
    </source>
</evidence>
<dbReference type="PROSITE" id="PS51733">
    <property type="entry name" value="BPL_LPL_CATALYTIC"/>
    <property type="match status" value="1"/>
</dbReference>
<dbReference type="InterPro" id="IPR045864">
    <property type="entry name" value="aa-tRNA-synth_II/BPL/LPL"/>
</dbReference>
<dbReference type="SUPFAM" id="SSF55681">
    <property type="entry name" value="Class II aaRS and biotin synthetases"/>
    <property type="match status" value="1"/>
</dbReference>
<evidence type="ECO:0000313" key="3">
    <source>
        <dbReference type="EMBL" id="MBM6673840.1"/>
    </source>
</evidence>
<keyword evidence="1 3" id="KW-0436">Ligase</keyword>
<dbReference type="GO" id="GO:0005737">
    <property type="term" value="C:cytoplasm"/>
    <property type="evidence" value="ECO:0007669"/>
    <property type="project" value="TreeGrafter"/>
</dbReference>
<dbReference type="PANTHER" id="PTHR12835">
    <property type="entry name" value="BIOTIN PROTEIN LIGASE"/>
    <property type="match status" value="1"/>
</dbReference>
<reference evidence="3" key="1">
    <citation type="submission" date="2020-08" db="EMBL/GenBank/DDBJ databases">
        <authorList>
            <person name="Cejkova D."/>
            <person name="Kubasova T."/>
            <person name="Jahodarova E."/>
            <person name="Rychlik I."/>
        </authorList>
    </citation>
    <scope>NUCLEOTIDE SEQUENCE</scope>
    <source>
        <strain evidence="3">An824</strain>
    </source>
</reference>
<evidence type="ECO:0000259" key="2">
    <source>
        <dbReference type="PROSITE" id="PS51733"/>
    </source>
</evidence>
<accession>A0A939B7N4</accession>
<comment type="caution">
    <text evidence="3">The sequence shown here is derived from an EMBL/GenBank/DDBJ whole genome shotgun (WGS) entry which is preliminary data.</text>
</comment>
<evidence type="ECO:0000256" key="1">
    <source>
        <dbReference type="ARBA" id="ARBA00022598"/>
    </source>
</evidence>
<protein>
    <submittedName>
        <fullName evidence="3">Biotin--[acetyl-CoA-carboxylase] ligase</fullName>
        <ecNumber evidence="3">6.3.4.15</ecNumber>
    </submittedName>
</protein>
<sequence length="250" mass="28019">MRQTVDIFRIRLDETDSTNRFLRDYRGEEGRVMTVVTADNQTAGRGQGRNTWESEPGRNLLFSVKTYPKGLDARRQFVMLEAGALSVRDALSAYADGFTVKWPNDIYHNDMKISGTLSECTIVHGLVGSCIMGTGININQREFISDAPNPVSLAQILGHDVSREDILDDVLERFGRYLRMVDSGEYDGVQDAYLASLYRRTGLHGYRDAAGGFMAEVETVEPDGHLVLRLGDGSVRKYMFKEVEFCKVNG</sequence>
<dbReference type="NCBIfam" id="TIGR00121">
    <property type="entry name" value="birA_ligase"/>
    <property type="match status" value="1"/>
</dbReference>
<dbReference type="PANTHER" id="PTHR12835:SF5">
    <property type="entry name" value="BIOTIN--PROTEIN LIGASE"/>
    <property type="match status" value="1"/>
</dbReference>
<dbReference type="InterPro" id="IPR004143">
    <property type="entry name" value="BPL_LPL_catalytic"/>
</dbReference>
<dbReference type="EMBL" id="JACJJG010000038">
    <property type="protein sequence ID" value="MBM6673840.1"/>
    <property type="molecule type" value="Genomic_DNA"/>
</dbReference>